<evidence type="ECO:0000313" key="3">
    <source>
        <dbReference type="Proteomes" id="UP000774570"/>
    </source>
</evidence>
<dbReference type="Pfam" id="PF13578">
    <property type="entry name" value="Methyltransf_24"/>
    <property type="match status" value="1"/>
</dbReference>
<dbReference type="SUPFAM" id="SSF53335">
    <property type="entry name" value="S-adenosyl-L-methionine-dependent methyltransferases"/>
    <property type="match status" value="1"/>
</dbReference>
<dbReference type="GO" id="GO:0032259">
    <property type="term" value="P:methylation"/>
    <property type="evidence" value="ECO:0007669"/>
    <property type="project" value="UniProtKB-KW"/>
</dbReference>
<gene>
    <name evidence="2" type="ORF">K1Y72_31760</name>
</gene>
<evidence type="ECO:0000313" key="2">
    <source>
        <dbReference type="EMBL" id="MBW8486983.1"/>
    </source>
</evidence>
<dbReference type="EMBL" id="JAIBOA010000028">
    <property type="protein sequence ID" value="MBW8486983.1"/>
    <property type="molecule type" value="Genomic_DNA"/>
</dbReference>
<comment type="caution">
    <text evidence="2">The sequence shown here is derived from an EMBL/GenBank/DDBJ whole genome shotgun (WGS) entry which is preliminary data.</text>
</comment>
<reference evidence="2 3" key="1">
    <citation type="submission" date="2021-07" db="EMBL/GenBank/DDBJ databases">
        <title>Actinomadura sp. PM05-2 isolated from lichen.</title>
        <authorList>
            <person name="Somphong A."/>
            <person name="Phongsopitanun W."/>
            <person name="Tanasupawat S."/>
            <person name="Peongsungnone V."/>
        </authorList>
    </citation>
    <scope>NUCLEOTIDE SEQUENCE [LARGE SCALE GENOMIC DNA]</scope>
    <source>
        <strain evidence="2 3">PM05-2</strain>
    </source>
</reference>
<dbReference type="Gene3D" id="3.40.50.150">
    <property type="entry name" value="Vaccinia Virus protein VP39"/>
    <property type="match status" value="1"/>
</dbReference>
<accession>A0ABS7G5R3</accession>
<dbReference type="RefSeq" id="WP_220170215.1">
    <property type="nucleotide sequence ID" value="NZ_JAIBOA010000028.1"/>
</dbReference>
<keyword evidence="1" id="KW-0175">Coiled coil</keyword>
<dbReference type="Proteomes" id="UP000774570">
    <property type="component" value="Unassembled WGS sequence"/>
</dbReference>
<organism evidence="2 3">
    <name type="scientific">Actinomadura parmotrematis</name>
    <dbReference type="NCBI Taxonomy" id="2864039"/>
    <lineage>
        <taxon>Bacteria</taxon>
        <taxon>Bacillati</taxon>
        <taxon>Actinomycetota</taxon>
        <taxon>Actinomycetes</taxon>
        <taxon>Streptosporangiales</taxon>
        <taxon>Thermomonosporaceae</taxon>
        <taxon>Actinomadura</taxon>
    </lineage>
</organism>
<keyword evidence="2" id="KW-0808">Transferase</keyword>
<feature type="coiled-coil region" evidence="1">
    <location>
        <begin position="274"/>
        <end position="462"/>
    </location>
</feature>
<keyword evidence="2" id="KW-0489">Methyltransferase</keyword>
<sequence length="492" mass="53369">MTGSTPGTPRTLEDVDGWFGRPDQRLFTWFLERQDRLDQRGDLLELGTYLGRSAVLIGRHVRADERLTVCDLFGSPAPDEANDREVTRCYPGLTRADFERTYLAFHDRPPVVVQAPTSVISDYLRPGRCRFAHVDASHLYEHMAADLAVARSALAPEGIVVCDGHRAVHAPGAAAAVWTALDSGGLRPICATPSKLYGTWGDPDAVRDELLAFLAGADDLVHETCRIAEYDVPFLRARDEEPDGLSAEDAAEVRDAVQRAVTAEVAAGRAVEHAEAAEQRAEELAEVAAAAEIEAAQTIGRAVKAEERAERAEELATAEAARAAAAEERAAAAEERTATADTRIAAAEELAATAEERAAAADARAVAAEERAAAAEAEREALVRARTESETSLRQAAERTAEAEAEAKLQEEGRELAETALRAATEQHARLTSEAGRLRDNLDAARREVIRLKGQLRRTRMQLRAIRNSRSFRMGRALTATPRAMRRMTGGS</sequence>
<dbReference type="InterPro" id="IPR029063">
    <property type="entry name" value="SAM-dependent_MTases_sf"/>
</dbReference>
<proteinExistence type="predicted"/>
<dbReference type="GO" id="GO:0008168">
    <property type="term" value="F:methyltransferase activity"/>
    <property type="evidence" value="ECO:0007669"/>
    <property type="project" value="UniProtKB-KW"/>
</dbReference>
<keyword evidence="3" id="KW-1185">Reference proteome</keyword>
<dbReference type="SUPFAM" id="SSF57997">
    <property type="entry name" value="Tropomyosin"/>
    <property type="match status" value="1"/>
</dbReference>
<name>A0ABS7G5R3_9ACTN</name>
<evidence type="ECO:0000256" key="1">
    <source>
        <dbReference type="SAM" id="Coils"/>
    </source>
</evidence>
<protein>
    <submittedName>
        <fullName evidence="2">Class I SAM-dependent methyltransferase</fullName>
    </submittedName>
</protein>